<dbReference type="PANTHER" id="PTHR21444:SF15">
    <property type="entry name" value="RECEPTOR FOR RETINOL UPTAKE STRA6"/>
    <property type="match status" value="1"/>
</dbReference>
<evidence type="ECO:0000256" key="2">
    <source>
        <dbReference type="ARBA" id="ARBA00022448"/>
    </source>
</evidence>
<evidence type="ECO:0000313" key="10">
    <source>
        <dbReference type="RefSeq" id="XP_035698699.1"/>
    </source>
</evidence>
<feature type="transmembrane region" description="Helical" evidence="8">
    <location>
        <begin position="24"/>
        <end position="42"/>
    </location>
</feature>
<dbReference type="GO" id="GO:0005886">
    <property type="term" value="C:plasma membrane"/>
    <property type="evidence" value="ECO:0000318"/>
    <property type="project" value="GO_Central"/>
</dbReference>
<dbReference type="KEGG" id="bfo:118431564"/>
<keyword evidence="7" id="KW-0675">Receptor</keyword>
<feature type="transmembrane region" description="Helical" evidence="8">
    <location>
        <begin position="137"/>
        <end position="157"/>
    </location>
</feature>
<dbReference type="GO" id="GO:0038023">
    <property type="term" value="F:signaling receptor activity"/>
    <property type="evidence" value="ECO:0007669"/>
    <property type="project" value="InterPro"/>
</dbReference>
<feature type="transmembrane region" description="Helical" evidence="8">
    <location>
        <begin position="425"/>
        <end position="450"/>
    </location>
</feature>
<dbReference type="OrthoDB" id="2376984at2759"/>
<dbReference type="Proteomes" id="UP000001554">
    <property type="component" value="Chromosome 15"/>
</dbReference>
<name>A0A9J7MER9_BRAFL</name>
<proteinExistence type="predicted"/>
<sequence length="704" mass="81576">MTTMYGQNGTNGSDYHCLIRDDLFQHYSLIPAVVIIVILSWIEGRNQRGNGTKCRFSLPVPVDFFDTHSNRWSYAVAFGVTTTACISLFTDAYSSNYLPSLHDWPLWSQLLIAIVSVLELGVNYYPFFACMACKVQIVGAVLGFLYSATWFSVKVVFEVNCAGPIGQDAFQFLRANGNVFNIIVRLPTVVCLFLLVAKFAIMIEGAIEEQVRLRKGPQQGTMGTRRHKKLMHFHHKLHVQRLLGKPQETPELPWYRKMCRRHVGGMGRSNMANCELQFELGKCSSRTFHIWSVFSRYRPDPAFRFSARVITTVVVTFLCLYEVMVIDLFFGNILWNDVRNMINATINHTVVVDIDNEFWDVFITSWNFTGIFTGFILFLYLLRILACYRKHMQRLYKGDYKWLPEFEQSSSWHVFQSLKYSGAQIAYMIWGYIIIQVILMLIILIGYVLVKNPDFILSSLEVSLPPAVVSVVVLLVQWLLGKFVFLQKPKDEEKQPLAFEHFKAYQNFAYFMFFFNIIVGFFFCFSRVIISLIFGVLLLSRIDRTVLMEGFEQADVGYLFYLSMVRIEVAHTHPVILSFCQLLLDTTSTTKRNGRYSSYVTVQRPLYETKSRWRWYLAYTLVRNPQLKEMRKKVTKRESVELINPTDRVPCEDTNSIEDTENLFAGSSDEVLRKVSFYSERSDSMSVVNRRQTTEEDDVKLLSL</sequence>
<organism evidence="9 10">
    <name type="scientific">Branchiostoma floridae</name>
    <name type="common">Florida lancelet</name>
    <name type="synonym">Amphioxus</name>
    <dbReference type="NCBI Taxonomy" id="7739"/>
    <lineage>
        <taxon>Eukaryota</taxon>
        <taxon>Metazoa</taxon>
        <taxon>Chordata</taxon>
        <taxon>Cephalochordata</taxon>
        <taxon>Leptocardii</taxon>
        <taxon>Amphioxiformes</taxon>
        <taxon>Branchiostomatidae</taxon>
        <taxon>Branchiostoma</taxon>
    </lineage>
</organism>
<keyword evidence="3" id="KW-1003">Cell membrane</keyword>
<feature type="transmembrane region" description="Helical" evidence="8">
    <location>
        <begin position="74"/>
        <end position="94"/>
    </location>
</feature>
<keyword evidence="4 8" id="KW-0812">Transmembrane</keyword>
<dbReference type="InterPro" id="IPR026612">
    <property type="entry name" value="STRA6-like"/>
</dbReference>
<evidence type="ECO:0000256" key="6">
    <source>
        <dbReference type="ARBA" id="ARBA00023136"/>
    </source>
</evidence>
<dbReference type="OMA" id="FWITITV"/>
<dbReference type="GO" id="GO:0034632">
    <property type="term" value="F:retinol transmembrane transporter activity"/>
    <property type="evidence" value="ECO:0007669"/>
    <property type="project" value="InterPro"/>
</dbReference>
<reference evidence="10" key="2">
    <citation type="submission" date="2025-08" db="UniProtKB">
        <authorList>
            <consortium name="RefSeq"/>
        </authorList>
    </citation>
    <scope>IDENTIFICATION</scope>
    <source>
        <strain evidence="10">S238N-H82</strain>
        <tissue evidence="10">Testes</tissue>
    </source>
</reference>
<evidence type="ECO:0000256" key="3">
    <source>
        <dbReference type="ARBA" id="ARBA00022475"/>
    </source>
</evidence>
<feature type="transmembrane region" description="Helical" evidence="8">
    <location>
        <begin position="462"/>
        <end position="486"/>
    </location>
</feature>
<dbReference type="GeneID" id="118431564"/>
<dbReference type="AlphaFoldDB" id="A0A9J7MER9"/>
<dbReference type="Pfam" id="PF14752">
    <property type="entry name" value="RBP_receptor"/>
    <property type="match status" value="1"/>
</dbReference>
<accession>A0A9J7MER9</accession>
<evidence type="ECO:0000256" key="8">
    <source>
        <dbReference type="SAM" id="Phobius"/>
    </source>
</evidence>
<keyword evidence="2" id="KW-0813">Transport</keyword>
<feature type="transmembrane region" description="Helical" evidence="8">
    <location>
        <begin position="305"/>
        <end position="330"/>
    </location>
</feature>
<dbReference type="PANTHER" id="PTHR21444">
    <property type="entry name" value="COILED-COIL DOMAIN-CONTAINING PROTEIN 180"/>
    <property type="match status" value="1"/>
</dbReference>
<feature type="transmembrane region" description="Helical" evidence="8">
    <location>
        <begin position="106"/>
        <end position="125"/>
    </location>
</feature>
<gene>
    <name evidence="10" type="primary">LOC118431564</name>
</gene>
<feature type="transmembrane region" description="Helical" evidence="8">
    <location>
        <begin position="366"/>
        <end position="386"/>
    </location>
</feature>
<evidence type="ECO:0000256" key="1">
    <source>
        <dbReference type="ARBA" id="ARBA00004651"/>
    </source>
</evidence>
<feature type="transmembrane region" description="Helical" evidence="8">
    <location>
        <begin position="182"/>
        <end position="207"/>
    </location>
</feature>
<evidence type="ECO:0000256" key="7">
    <source>
        <dbReference type="ARBA" id="ARBA00023170"/>
    </source>
</evidence>
<dbReference type="RefSeq" id="XP_035698699.1">
    <property type="nucleotide sequence ID" value="XM_035842806.1"/>
</dbReference>
<keyword evidence="5 8" id="KW-1133">Transmembrane helix</keyword>
<evidence type="ECO:0000256" key="4">
    <source>
        <dbReference type="ARBA" id="ARBA00022692"/>
    </source>
</evidence>
<evidence type="ECO:0000256" key="5">
    <source>
        <dbReference type="ARBA" id="ARBA00022989"/>
    </source>
</evidence>
<feature type="transmembrane region" description="Helical" evidence="8">
    <location>
        <begin position="507"/>
        <end position="538"/>
    </location>
</feature>
<protein>
    <submittedName>
        <fullName evidence="10">Stimulated by retinoic acid gene 6 protein-like</fullName>
    </submittedName>
</protein>
<comment type="subcellular location">
    <subcellularLocation>
        <location evidence="1">Cell membrane</location>
        <topology evidence="1">Multi-pass membrane protein</topology>
    </subcellularLocation>
</comment>
<keyword evidence="6 8" id="KW-0472">Membrane</keyword>
<dbReference type="GO" id="GO:0071939">
    <property type="term" value="P:vitamin A import into cell"/>
    <property type="evidence" value="ECO:0000318"/>
    <property type="project" value="GO_Central"/>
</dbReference>
<reference evidence="9" key="1">
    <citation type="journal article" date="2020" name="Nat. Ecol. Evol.">
        <title>Deeply conserved synteny resolves early events in vertebrate evolution.</title>
        <authorList>
            <person name="Simakov O."/>
            <person name="Marletaz F."/>
            <person name="Yue J.X."/>
            <person name="O'Connell B."/>
            <person name="Jenkins J."/>
            <person name="Brandt A."/>
            <person name="Calef R."/>
            <person name="Tung C.H."/>
            <person name="Huang T.K."/>
            <person name="Schmutz J."/>
            <person name="Satoh N."/>
            <person name="Yu J.K."/>
            <person name="Putnam N.H."/>
            <person name="Green R.E."/>
            <person name="Rokhsar D.S."/>
        </authorList>
    </citation>
    <scope>NUCLEOTIDE SEQUENCE [LARGE SCALE GENOMIC DNA]</scope>
    <source>
        <strain evidence="9">S238N-H82</strain>
    </source>
</reference>
<evidence type="ECO:0000313" key="9">
    <source>
        <dbReference type="Proteomes" id="UP000001554"/>
    </source>
</evidence>
<keyword evidence="9" id="KW-1185">Reference proteome</keyword>